<comment type="caution">
    <text evidence="2">The sequence shown here is derived from an EMBL/GenBank/DDBJ whole genome shotgun (WGS) entry which is preliminary data.</text>
</comment>
<protein>
    <submittedName>
        <fullName evidence="2">Uncharacterized protein</fullName>
    </submittedName>
</protein>
<evidence type="ECO:0000256" key="1">
    <source>
        <dbReference type="SAM" id="Coils"/>
    </source>
</evidence>
<sequence length="94" mass="10733">MSIADLPNILTATDNEGGVFEFVVDEYDSVKIRVMWVKMQELVNHINDLEEKLLSAEERIETEDIEEANKALKRGKFGIFDEVEGKSGRDSTRE</sequence>
<accession>A0A0F9ETE4</accession>
<gene>
    <name evidence="2" type="ORF">LCGC14_2035180</name>
</gene>
<feature type="coiled-coil region" evidence="1">
    <location>
        <begin position="39"/>
        <end position="66"/>
    </location>
</feature>
<dbReference type="AlphaFoldDB" id="A0A0F9ETE4"/>
<proteinExistence type="predicted"/>
<dbReference type="EMBL" id="LAZR01023757">
    <property type="protein sequence ID" value="KKL77408.1"/>
    <property type="molecule type" value="Genomic_DNA"/>
</dbReference>
<reference evidence="2" key="1">
    <citation type="journal article" date="2015" name="Nature">
        <title>Complex archaea that bridge the gap between prokaryotes and eukaryotes.</title>
        <authorList>
            <person name="Spang A."/>
            <person name="Saw J.H."/>
            <person name="Jorgensen S.L."/>
            <person name="Zaremba-Niedzwiedzka K."/>
            <person name="Martijn J."/>
            <person name="Lind A.E."/>
            <person name="van Eijk R."/>
            <person name="Schleper C."/>
            <person name="Guy L."/>
            <person name="Ettema T.J."/>
        </authorList>
    </citation>
    <scope>NUCLEOTIDE SEQUENCE</scope>
</reference>
<evidence type="ECO:0000313" key="2">
    <source>
        <dbReference type="EMBL" id="KKL77408.1"/>
    </source>
</evidence>
<keyword evidence="1" id="KW-0175">Coiled coil</keyword>
<name>A0A0F9ETE4_9ZZZZ</name>
<organism evidence="2">
    <name type="scientific">marine sediment metagenome</name>
    <dbReference type="NCBI Taxonomy" id="412755"/>
    <lineage>
        <taxon>unclassified sequences</taxon>
        <taxon>metagenomes</taxon>
        <taxon>ecological metagenomes</taxon>
    </lineage>
</organism>